<proteinExistence type="predicted"/>
<reference evidence="2 3" key="1">
    <citation type="submission" date="2016-11" db="EMBL/GenBank/DDBJ databases">
        <authorList>
            <person name="Jaros S."/>
            <person name="Januszkiewicz K."/>
            <person name="Wedrychowicz H."/>
        </authorList>
    </citation>
    <scope>NUCLEOTIDE SEQUENCE [LARGE SCALE GENOMIC DNA]</scope>
    <source>
        <strain evidence="2 3">DSM 25661</strain>
    </source>
</reference>
<protein>
    <submittedName>
        <fullName evidence="2">Uncharacterized protein</fullName>
    </submittedName>
</protein>
<dbReference type="RefSeq" id="WP_073190470.1">
    <property type="nucleotide sequence ID" value="NZ_FQTW01000001.1"/>
</dbReference>
<keyword evidence="1" id="KW-0812">Transmembrane</keyword>
<keyword evidence="1" id="KW-1133">Transmembrane helix</keyword>
<dbReference type="Proteomes" id="UP000184462">
    <property type="component" value="Unassembled WGS sequence"/>
</dbReference>
<keyword evidence="3" id="KW-1185">Reference proteome</keyword>
<gene>
    <name evidence="2" type="ORF">SAMN05444278_10190</name>
</gene>
<evidence type="ECO:0000313" key="3">
    <source>
        <dbReference type="Proteomes" id="UP000184462"/>
    </source>
</evidence>
<feature type="transmembrane region" description="Helical" evidence="1">
    <location>
        <begin position="31"/>
        <end position="47"/>
    </location>
</feature>
<evidence type="ECO:0000313" key="2">
    <source>
        <dbReference type="EMBL" id="SHE29928.1"/>
    </source>
</evidence>
<dbReference type="AlphaFoldDB" id="A0A1M4SCP4"/>
<organism evidence="2 3">
    <name type="scientific">Psychroflexus salarius</name>
    <dbReference type="NCBI Taxonomy" id="1155689"/>
    <lineage>
        <taxon>Bacteria</taxon>
        <taxon>Pseudomonadati</taxon>
        <taxon>Bacteroidota</taxon>
        <taxon>Flavobacteriia</taxon>
        <taxon>Flavobacteriales</taxon>
        <taxon>Flavobacteriaceae</taxon>
        <taxon>Psychroflexus</taxon>
    </lineage>
</organism>
<evidence type="ECO:0000256" key="1">
    <source>
        <dbReference type="SAM" id="Phobius"/>
    </source>
</evidence>
<dbReference type="EMBL" id="FQTW01000001">
    <property type="protein sequence ID" value="SHE29928.1"/>
    <property type="molecule type" value="Genomic_DNA"/>
</dbReference>
<keyword evidence="1" id="KW-0472">Membrane</keyword>
<accession>A0A1M4SCP4</accession>
<name>A0A1M4SCP4_9FLAO</name>
<sequence length="84" mass="9379">MIYKKAKILGLIIFLLTYVLAWVVVSQFTDVTGIIASIAAVAGFIAAPKIQKIDSQSPNDFLVKWHFGEDAFKKIYKVLFKTSV</sequence>